<organism evidence="1 2">
    <name type="scientific">Ktedonobacter robiniae</name>
    <dbReference type="NCBI Taxonomy" id="2778365"/>
    <lineage>
        <taxon>Bacteria</taxon>
        <taxon>Bacillati</taxon>
        <taxon>Chloroflexota</taxon>
        <taxon>Ktedonobacteria</taxon>
        <taxon>Ktedonobacterales</taxon>
        <taxon>Ktedonobacteraceae</taxon>
        <taxon>Ktedonobacter</taxon>
    </lineage>
</organism>
<evidence type="ECO:0008006" key="3">
    <source>
        <dbReference type="Google" id="ProtNLM"/>
    </source>
</evidence>
<protein>
    <recommendedName>
        <fullName evidence="3">Alpha/beta hydrolase fold-3 domain-containing protein</fullName>
    </recommendedName>
</protein>
<evidence type="ECO:0000313" key="2">
    <source>
        <dbReference type="Proteomes" id="UP000654345"/>
    </source>
</evidence>
<sequence>MKHRHGSPARKRSLSEKGVDLEFIEKEGLSHLFQFAPIPEAKPVIDRYVERLKHATVSPS</sequence>
<evidence type="ECO:0000313" key="1">
    <source>
        <dbReference type="EMBL" id="GHO58529.1"/>
    </source>
</evidence>
<proteinExistence type="predicted"/>
<reference evidence="1 2" key="1">
    <citation type="journal article" date="2021" name="Int. J. Syst. Evol. Microbiol.">
        <title>Reticulibacter mediterranei gen. nov., sp. nov., within the new family Reticulibacteraceae fam. nov., and Ktedonospora formicarum gen. nov., sp. nov., Ktedonobacter robiniae sp. nov., Dictyobacter formicarum sp. nov. and Dictyobacter arantiisoli sp. nov., belonging to the class Ktedonobacteria.</title>
        <authorList>
            <person name="Yabe S."/>
            <person name="Zheng Y."/>
            <person name="Wang C.M."/>
            <person name="Sakai Y."/>
            <person name="Abe K."/>
            <person name="Yokota A."/>
            <person name="Donadio S."/>
            <person name="Cavaletti L."/>
            <person name="Monciardini P."/>
        </authorList>
    </citation>
    <scope>NUCLEOTIDE SEQUENCE [LARGE SCALE GENOMIC DNA]</scope>
    <source>
        <strain evidence="1 2">SOSP1-30</strain>
    </source>
</reference>
<gene>
    <name evidence="1" type="ORF">KSB_70040</name>
</gene>
<dbReference type="Proteomes" id="UP000654345">
    <property type="component" value="Unassembled WGS sequence"/>
</dbReference>
<comment type="caution">
    <text evidence="1">The sequence shown here is derived from an EMBL/GenBank/DDBJ whole genome shotgun (WGS) entry which is preliminary data.</text>
</comment>
<dbReference type="EMBL" id="BNJG01000003">
    <property type="protein sequence ID" value="GHO58529.1"/>
    <property type="molecule type" value="Genomic_DNA"/>
</dbReference>
<keyword evidence="2" id="KW-1185">Reference proteome</keyword>
<name>A0ABQ3V086_9CHLR</name>
<accession>A0ABQ3V086</accession>